<evidence type="ECO:0000256" key="3">
    <source>
        <dbReference type="ARBA" id="ARBA00022490"/>
    </source>
</evidence>
<evidence type="ECO:0000256" key="2">
    <source>
        <dbReference type="ARBA" id="ARBA00001974"/>
    </source>
</evidence>
<accession>A0A8B8L9Z8</accession>
<dbReference type="InterPro" id="IPR008254">
    <property type="entry name" value="Flavodoxin/NO_synth"/>
</dbReference>
<feature type="domain" description="Flavodoxin-like" evidence="10">
    <location>
        <begin position="4"/>
        <end position="198"/>
    </location>
</feature>
<keyword evidence="4 9" id="KW-0285">Flavoprotein</keyword>
<dbReference type="GeneID" id="113862977"/>
<dbReference type="GO" id="GO:0016651">
    <property type="term" value="F:oxidoreductase activity, acting on NAD(P)H"/>
    <property type="evidence" value="ECO:0007669"/>
    <property type="project" value="UniProtKB-UniRule"/>
</dbReference>
<evidence type="ECO:0000259" key="11">
    <source>
        <dbReference type="PROSITE" id="PS51384"/>
    </source>
</evidence>
<feature type="binding site" evidence="9">
    <location>
        <position position="669"/>
    </location>
    <ligand>
        <name>FAD</name>
        <dbReference type="ChEBI" id="CHEBI:57692"/>
    </ligand>
</feature>
<reference evidence="13" key="2">
    <citation type="submission" date="2025-08" db="UniProtKB">
        <authorList>
            <consortium name="RefSeq"/>
        </authorList>
    </citation>
    <scope>IDENTIFICATION</scope>
    <source>
        <tissue evidence="13">Young leaves</tissue>
    </source>
</reference>
<dbReference type="Pfam" id="PF00667">
    <property type="entry name" value="FAD_binding_1"/>
    <property type="match status" value="1"/>
</dbReference>
<dbReference type="GO" id="GO:0050660">
    <property type="term" value="F:flavin adenine dinucleotide binding"/>
    <property type="evidence" value="ECO:0007669"/>
    <property type="project" value="UniProtKB-UniRule"/>
</dbReference>
<feature type="binding site" evidence="9">
    <location>
        <position position="417"/>
    </location>
    <ligand>
        <name>FAD</name>
        <dbReference type="ChEBI" id="CHEBI:57692"/>
    </ligand>
</feature>
<dbReference type="GO" id="GO:0016226">
    <property type="term" value="P:iron-sulfur cluster assembly"/>
    <property type="evidence" value="ECO:0007669"/>
    <property type="project" value="UniProtKB-UniRule"/>
</dbReference>
<dbReference type="InterPro" id="IPR028879">
    <property type="entry name" value="NDOR1"/>
</dbReference>
<feature type="binding site" evidence="9">
    <location>
        <position position="631"/>
    </location>
    <ligand>
        <name>NADP(+)</name>
        <dbReference type="ChEBI" id="CHEBI:58349"/>
    </ligand>
</feature>
<dbReference type="Gene3D" id="1.20.990.10">
    <property type="entry name" value="NADPH-cytochrome p450 Reductase, Chain A, domain 3"/>
    <property type="match status" value="1"/>
</dbReference>
<feature type="domain" description="FAD-binding FR-type" evidence="11">
    <location>
        <begin position="272"/>
        <end position="515"/>
    </location>
</feature>
<dbReference type="PROSITE" id="PS51384">
    <property type="entry name" value="FAD_FR"/>
    <property type="match status" value="1"/>
</dbReference>
<dbReference type="RefSeq" id="XP_027352118.1">
    <property type="nucleotide sequence ID" value="XM_027496317.1"/>
</dbReference>
<dbReference type="Proteomes" id="UP000694853">
    <property type="component" value="Unplaced"/>
</dbReference>
<comment type="similarity">
    <text evidence="9">In the N-terminal section; belongs to the flavodoxin family.</text>
</comment>
<dbReference type="GO" id="GO:0050661">
    <property type="term" value="F:NADP binding"/>
    <property type="evidence" value="ECO:0007669"/>
    <property type="project" value="UniProtKB-UniRule"/>
</dbReference>
<comment type="cofactor">
    <cofactor evidence="1 9">
        <name>FMN</name>
        <dbReference type="ChEBI" id="CHEBI:58210"/>
    </cofactor>
</comment>
<dbReference type="FunFam" id="1.20.990.10:FF:000015">
    <property type="entry name" value="NADPH-dependent diflavin oxidoreductase 1"/>
    <property type="match status" value="1"/>
</dbReference>
<evidence type="ECO:0000256" key="5">
    <source>
        <dbReference type="ARBA" id="ARBA00022643"/>
    </source>
</evidence>
<proteinExistence type="inferred from homology"/>
<dbReference type="GO" id="GO:0005829">
    <property type="term" value="C:cytosol"/>
    <property type="evidence" value="ECO:0007669"/>
    <property type="project" value="TreeGrafter"/>
</dbReference>
<dbReference type="InterPro" id="IPR017927">
    <property type="entry name" value="FAD-bd_FR_type"/>
</dbReference>
<comment type="cofactor">
    <cofactor evidence="2 9">
        <name>FAD</name>
        <dbReference type="ChEBI" id="CHEBI:57692"/>
    </cofactor>
</comment>
<dbReference type="Pfam" id="PF00258">
    <property type="entry name" value="Flavodoxin_1"/>
    <property type="match status" value="1"/>
</dbReference>
<comment type="catalytic activity">
    <reaction evidence="9">
        <text>2 oxidized [2Fe-2S]-[protein] + NADPH = 2 reduced [2Fe-2S]-[protein] + NADP(+) + H(+)</text>
        <dbReference type="Rhea" id="RHEA:67716"/>
        <dbReference type="Rhea" id="RHEA-COMP:17327"/>
        <dbReference type="Rhea" id="RHEA-COMP:17328"/>
        <dbReference type="ChEBI" id="CHEBI:15378"/>
        <dbReference type="ChEBI" id="CHEBI:33737"/>
        <dbReference type="ChEBI" id="CHEBI:33738"/>
        <dbReference type="ChEBI" id="CHEBI:57783"/>
        <dbReference type="ChEBI" id="CHEBI:58349"/>
    </reaction>
</comment>
<dbReference type="GO" id="GO:0160246">
    <property type="term" value="F:NADPH-iron-sulfur [2Fe-2S] protein oxidoreductase activity"/>
    <property type="evidence" value="ECO:0007669"/>
    <property type="project" value="InterPro"/>
</dbReference>
<keyword evidence="7 9" id="KW-0521">NADP</keyword>
<dbReference type="InterPro" id="IPR003097">
    <property type="entry name" value="CysJ-like_FAD-binding"/>
</dbReference>
<comment type="similarity">
    <text evidence="9">In the C-terminal section; belongs to the flavoprotein pyridine nucleotide cytochrome reductase family.</text>
</comment>
<evidence type="ECO:0000256" key="7">
    <source>
        <dbReference type="ARBA" id="ARBA00022857"/>
    </source>
</evidence>
<comment type="function">
    <text evidence="9">NADPH-dependent reductase which is a central component of the cytosolic iron-sulfur (Fe-S) protein assembly (CIA) machinery. Transfers electrons from NADPH via its FAD and FMN prosthetic groups to the [2Fe-2S] cluster of the anamorsin/DRE2 homolog, another key component of the CIA machinery. In turn, this reduced cluster provides electrons for assembly of cytosolic iron-sulfur cluster proteins.</text>
</comment>
<comment type="similarity">
    <text evidence="9">Belongs to the NADPH-dependent diflavin oxidoreductase NDOR1 family.</text>
</comment>
<evidence type="ECO:0000256" key="6">
    <source>
        <dbReference type="ARBA" id="ARBA00022827"/>
    </source>
</evidence>
<dbReference type="InterPro" id="IPR001709">
    <property type="entry name" value="Flavoprot_Pyr_Nucl_cyt_Rdtase"/>
</dbReference>
<evidence type="ECO:0000259" key="10">
    <source>
        <dbReference type="PROSITE" id="PS50902"/>
    </source>
</evidence>
<dbReference type="AlphaFoldDB" id="A0A8B8L9Z8"/>
<protein>
    <recommendedName>
        <fullName evidence="9">NADPH-dependent diflavin oxidoreductase 1</fullName>
        <ecNumber evidence="9">1.18.1.-</ecNumber>
    </recommendedName>
    <alternativeName>
        <fullName evidence="9">NADPH-dependent FMN and FAD-containing oxidoreductase</fullName>
    </alternativeName>
</protein>
<dbReference type="PANTHER" id="PTHR19384">
    <property type="entry name" value="NITRIC OXIDE SYNTHASE-RELATED"/>
    <property type="match status" value="1"/>
</dbReference>
<feature type="binding site" evidence="9">
    <location>
        <begin position="481"/>
        <end position="484"/>
    </location>
    <ligand>
        <name>FAD</name>
        <dbReference type="ChEBI" id="CHEBI:57692"/>
    </ligand>
</feature>
<feature type="binding site" evidence="9">
    <location>
        <begin position="447"/>
        <end position="450"/>
    </location>
    <ligand>
        <name>FAD</name>
        <dbReference type="ChEBI" id="CHEBI:57692"/>
    </ligand>
</feature>
<keyword evidence="12" id="KW-1185">Reference proteome</keyword>
<feature type="binding site" evidence="9">
    <location>
        <begin position="589"/>
        <end position="590"/>
    </location>
    <ligand>
        <name>NADP(+)</name>
        <dbReference type="ChEBI" id="CHEBI:58349"/>
    </ligand>
</feature>
<dbReference type="EC" id="1.18.1.-" evidence="9"/>
<dbReference type="GO" id="GO:0010181">
    <property type="term" value="F:FMN binding"/>
    <property type="evidence" value="ECO:0007669"/>
    <property type="project" value="UniProtKB-UniRule"/>
</dbReference>
<feature type="binding site" evidence="9">
    <location>
        <position position="180"/>
    </location>
    <ligand>
        <name>FMN</name>
        <dbReference type="ChEBI" id="CHEBI:58210"/>
    </ligand>
</feature>
<dbReference type="SUPFAM" id="SSF63380">
    <property type="entry name" value="Riboflavin synthase domain-like"/>
    <property type="match status" value="1"/>
</dbReference>
<keyword evidence="6 9" id="KW-0274">FAD</keyword>
<dbReference type="KEGG" id="aprc:113862977"/>
<dbReference type="FunFam" id="3.40.50.80:FF:000032">
    <property type="entry name" value="NADPH-dependent diflavin oxidoreductase 1"/>
    <property type="match status" value="1"/>
</dbReference>
<gene>
    <name evidence="13" type="primary">LOC113862977</name>
</gene>
<feature type="binding site" evidence="9">
    <location>
        <begin position="107"/>
        <end position="110"/>
    </location>
    <ligand>
        <name>FMN</name>
        <dbReference type="ChEBI" id="CHEBI:58210"/>
    </ligand>
</feature>
<evidence type="ECO:0000256" key="1">
    <source>
        <dbReference type="ARBA" id="ARBA00001917"/>
    </source>
</evidence>
<dbReference type="CDD" id="cd06207">
    <property type="entry name" value="CyPoR_like"/>
    <property type="match status" value="1"/>
</dbReference>
<dbReference type="Gene3D" id="3.40.50.80">
    <property type="entry name" value="Nucleotide-binding domain of ferredoxin-NADP reductase (FNR) module"/>
    <property type="match status" value="1"/>
</dbReference>
<evidence type="ECO:0000313" key="13">
    <source>
        <dbReference type="RefSeq" id="XP_027352118.1"/>
    </source>
</evidence>
<organism evidence="12 13">
    <name type="scientific">Abrus precatorius</name>
    <name type="common">Indian licorice</name>
    <name type="synonym">Glycine abrus</name>
    <dbReference type="NCBI Taxonomy" id="3816"/>
    <lineage>
        <taxon>Eukaryota</taxon>
        <taxon>Viridiplantae</taxon>
        <taxon>Streptophyta</taxon>
        <taxon>Embryophyta</taxon>
        <taxon>Tracheophyta</taxon>
        <taxon>Spermatophyta</taxon>
        <taxon>Magnoliopsida</taxon>
        <taxon>eudicotyledons</taxon>
        <taxon>Gunneridae</taxon>
        <taxon>Pentapetalae</taxon>
        <taxon>rosids</taxon>
        <taxon>fabids</taxon>
        <taxon>Fabales</taxon>
        <taxon>Fabaceae</taxon>
        <taxon>Papilionoideae</taxon>
        <taxon>50 kb inversion clade</taxon>
        <taxon>NPAAA clade</taxon>
        <taxon>indigoferoid/millettioid clade</taxon>
        <taxon>Abreae</taxon>
        <taxon>Abrus</taxon>
    </lineage>
</organism>
<evidence type="ECO:0000313" key="12">
    <source>
        <dbReference type="Proteomes" id="UP000694853"/>
    </source>
</evidence>
<dbReference type="SUPFAM" id="SSF52343">
    <property type="entry name" value="Ferredoxin reductase-like, C-terminal NADP-linked domain"/>
    <property type="match status" value="1"/>
</dbReference>
<keyword evidence="8 9" id="KW-0560">Oxidoreductase</keyword>
<dbReference type="Gene3D" id="3.40.50.360">
    <property type="match status" value="1"/>
</dbReference>
<dbReference type="PROSITE" id="PS50902">
    <property type="entry name" value="FLAVODOXIN_LIKE"/>
    <property type="match status" value="1"/>
</dbReference>
<feature type="binding site" evidence="9">
    <location>
        <begin position="10"/>
        <end position="15"/>
    </location>
    <ligand>
        <name>FMN</name>
        <dbReference type="ChEBI" id="CHEBI:58210"/>
    </ligand>
</feature>
<feature type="binding site" evidence="9">
    <location>
        <begin position="595"/>
        <end position="599"/>
    </location>
    <ligand>
        <name>NADP(+)</name>
        <dbReference type="ChEBI" id="CHEBI:58349"/>
    </ligand>
</feature>
<name>A0A8B8L9Z8_ABRPR</name>
<feature type="binding site" evidence="9">
    <location>
        <begin position="145"/>
        <end position="154"/>
    </location>
    <ligand>
        <name>FMN</name>
        <dbReference type="ChEBI" id="CHEBI:58210"/>
    </ligand>
</feature>
<dbReference type="InterPro" id="IPR001433">
    <property type="entry name" value="OxRdtase_FAD/NAD-bd"/>
</dbReference>
<dbReference type="InterPro" id="IPR023173">
    <property type="entry name" value="NADPH_Cyt_P450_Rdtase_alpha"/>
</dbReference>
<dbReference type="PANTHER" id="PTHR19384:SF10">
    <property type="entry name" value="NADPH-DEPENDENT DIFLAVIN OXIDOREDUCTASE 1"/>
    <property type="match status" value="1"/>
</dbReference>
<evidence type="ECO:0000256" key="8">
    <source>
        <dbReference type="ARBA" id="ARBA00023002"/>
    </source>
</evidence>
<dbReference type="Pfam" id="PF00175">
    <property type="entry name" value="NAD_binding_1"/>
    <property type="match status" value="1"/>
</dbReference>
<dbReference type="InterPro" id="IPR001094">
    <property type="entry name" value="Flavdoxin-like"/>
</dbReference>
<evidence type="ECO:0000256" key="4">
    <source>
        <dbReference type="ARBA" id="ARBA00022630"/>
    </source>
</evidence>
<evidence type="ECO:0000256" key="9">
    <source>
        <dbReference type="HAMAP-Rule" id="MF_03178"/>
    </source>
</evidence>
<dbReference type="SUPFAM" id="SSF52218">
    <property type="entry name" value="Flavoproteins"/>
    <property type="match status" value="1"/>
</dbReference>
<keyword evidence="3 9" id="KW-0963">Cytoplasm</keyword>
<feature type="binding site" evidence="9">
    <location>
        <position position="523"/>
    </location>
    <ligand>
        <name>NADP(+)</name>
        <dbReference type="ChEBI" id="CHEBI:58349"/>
    </ligand>
</feature>
<dbReference type="InterPro" id="IPR017938">
    <property type="entry name" value="Riboflavin_synthase-like_b-brl"/>
</dbReference>
<dbReference type="InterPro" id="IPR039261">
    <property type="entry name" value="FNR_nucleotide-bd"/>
</dbReference>
<dbReference type="PRINTS" id="PR00369">
    <property type="entry name" value="FLAVODOXIN"/>
</dbReference>
<dbReference type="OrthoDB" id="1856718at2759"/>
<dbReference type="Gene3D" id="2.40.30.10">
    <property type="entry name" value="Translation factors"/>
    <property type="match status" value="1"/>
</dbReference>
<keyword evidence="5 9" id="KW-0288">FMN</keyword>
<dbReference type="InterPro" id="IPR029039">
    <property type="entry name" value="Flavoprotein-like_sf"/>
</dbReference>
<sequence>MRKLLILYGTQTGNALDAAERITREAERRACPVNLQSVHEYDPVCSSSSSSCVISFSYGLSFCTVGCGKNCSFEIKVEFFAAFSMQCCLVYVQSLLPDEEAVIFVVSTTGQGDTPDSMKVFWRYLLQRNLSQHWLKGVLYAVFGLGDSSYQKYNFVAKKLDKRLTDLGGTSIVERGLGDDQHPSGYEGSLDPWMSSLWRMLNEIKPEFLPNGPDAVIQDTVLIDQPKVQVTYHDVENVESHFSSASDLTHLNIQIGSARSMHPGKSSSDGSRPGCFLKMVKNLPLTISNCGKDVRHFEFEFVSHAIEYDTGDVLEILPGQDSTAVDAFIRRCNLDPDSFITVSPREVNDRNAHGSRVPVKLRTFVQFSMDVASASPRRYFFEVMSFFAIAEHEMERLKYFASPEGRDDLYQYNQKERRNVLEVLEDFPSVQMPFEWLVQLVPPLKTRAFSISSSQLAHPNQVHLTVNVVSWTTPYKRKKKGLCSSWLATLDPHDGIYVPAWFLKGSLPTPSPSLPLILVGPGTGCAPFRGFVEERAVQNKNNSTAPIIFFFGCRNEDADFLYRDFWLTHSQNNGVLSEAKGGGFFVAFSRDQPQKVYVQHKMREHSQRIWNLLAEGAAVYIAGSSTKMPADVTSAFEEIVSKENEVSREDAIRWIRALDKCGKYHIEAWS</sequence>
<dbReference type="HAMAP" id="MF_03178">
    <property type="entry name" value="NDOR1"/>
    <property type="match status" value="1"/>
</dbReference>
<reference evidence="12" key="1">
    <citation type="journal article" date="2019" name="Toxins">
        <title>Detection of Abrin-Like and Prepropulchellin-Like Toxin Genes and Transcripts Using Whole Genome Sequencing and Full-Length Transcript Sequencing of Abrus precatorius.</title>
        <authorList>
            <person name="Hovde B.T."/>
            <person name="Daligault H.E."/>
            <person name="Hanschen E.R."/>
            <person name="Kunde Y.A."/>
            <person name="Johnson M.B."/>
            <person name="Starkenburg S.R."/>
            <person name="Johnson S.L."/>
        </authorList>
    </citation>
    <scope>NUCLEOTIDE SEQUENCE [LARGE SCALE GENOMIC DNA]</scope>
</reference>
<dbReference type="PRINTS" id="PR00371">
    <property type="entry name" value="FPNCR"/>
</dbReference>
<comment type="subcellular location">
    <subcellularLocation>
        <location evidence="9">Cytoplasm</location>
    </subcellularLocation>
</comment>